<dbReference type="eggNOG" id="ENOG50309D6">
    <property type="taxonomic scope" value="Bacteria"/>
</dbReference>
<evidence type="ECO:0000259" key="2">
    <source>
        <dbReference type="Pfam" id="PF14321"/>
    </source>
</evidence>
<protein>
    <recommendedName>
        <fullName evidence="2">DUF4382 domain-containing protein</fullName>
    </recommendedName>
</protein>
<feature type="signal peptide" evidence="1">
    <location>
        <begin position="1"/>
        <end position="22"/>
    </location>
</feature>
<dbReference type="Proteomes" id="UP000030341">
    <property type="component" value="Chromosome 2"/>
</dbReference>
<keyword evidence="4" id="KW-1185">Reference proteome</keyword>
<evidence type="ECO:0000313" key="4">
    <source>
        <dbReference type="Proteomes" id="UP000030341"/>
    </source>
</evidence>
<reference evidence="3 4" key="1">
    <citation type="submission" date="2014-11" db="EMBL/GenBank/DDBJ databases">
        <title>Complete Genome Sequence of Pseudoalteromonas sp. Strain OCN003 Isolated from Kaneohe Bay, Oahu, Hawaii.</title>
        <authorList>
            <person name="Beurmann S."/>
            <person name="Videau P."/>
            <person name="Ushijima B."/>
            <person name="Smith A.M."/>
            <person name="Aeby G.S."/>
            <person name="Callahan S.M."/>
            <person name="Belcaid M."/>
        </authorList>
    </citation>
    <scope>NUCLEOTIDE SEQUENCE [LARGE SCALE GENOMIC DNA]</scope>
    <source>
        <strain evidence="3 4">OCN003</strain>
    </source>
</reference>
<accession>A0A0A7EMP2</accession>
<evidence type="ECO:0000256" key="1">
    <source>
        <dbReference type="SAM" id="SignalP"/>
    </source>
</evidence>
<feature type="chain" id="PRO_5002028440" description="DUF4382 domain-containing protein" evidence="1">
    <location>
        <begin position="23"/>
        <end position="323"/>
    </location>
</feature>
<dbReference type="STRING" id="1348114.OM33_19395"/>
<keyword evidence="1" id="KW-0732">Signal</keyword>
<dbReference type="Pfam" id="PF14321">
    <property type="entry name" value="DUF4382"/>
    <property type="match status" value="1"/>
</dbReference>
<dbReference type="PROSITE" id="PS51257">
    <property type="entry name" value="PROKAR_LIPOPROTEIN"/>
    <property type="match status" value="1"/>
</dbReference>
<evidence type="ECO:0000313" key="3">
    <source>
        <dbReference type="EMBL" id="AIY67222.1"/>
    </source>
</evidence>
<dbReference type="HOGENOM" id="CLU_072066_0_0_6"/>
<name>A0A0A7EMP2_9GAMM</name>
<gene>
    <name evidence="3" type="ORF">OM33_19395</name>
</gene>
<organism evidence="3 4">
    <name type="scientific">Pseudoalteromonas piratica</name>
    <dbReference type="NCBI Taxonomy" id="1348114"/>
    <lineage>
        <taxon>Bacteria</taxon>
        <taxon>Pseudomonadati</taxon>
        <taxon>Pseudomonadota</taxon>
        <taxon>Gammaproteobacteria</taxon>
        <taxon>Alteromonadales</taxon>
        <taxon>Pseudoalteromonadaceae</taxon>
        <taxon>Pseudoalteromonas</taxon>
    </lineage>
</organism>
<feature type="domain" description="DUF4382" evidence="2">
    <location>
        <begin position="37"/>
        <end position="199"/>
    </location>
</feature>
<dbReference type="AlphaFoldDB" id="A0A0A7EMP2"/>
<dbReference type="KEGG" id="pseo:OM33_19395"/>
<dbReference type="InterPro" id="IPR025491">
    <property type="entry name" value="DUF4382"/>
</dbReference>
<dbReference type="EMBL" id="CP009889">
    <property type="protein sequence ID" value="AIY67222.1"/>
    <property type="molecule type" value="Genomic_DNA"/>
</dbReference>
<sequence length="323" mass="34044">MKIYLIILLTALIAACGGGSSSNDNDGVVPPVTGVEQAKFSLGVSDAPVDDAIAVVLEIDTVKIIKLNDAGDSSEEILVEEFAMEDGSTATSVVTNLLDYQGADQKKIIDELAGIVLDEGSYQLELVIIDAGSYVELDNDATLYAIKIPSSRLRLGEFAVDASLQQVGDTPAYTIEFDLRTSLVQRGNNPAQNGFILKPHGVKVVGSSGTIAGTVSSENLNLGTCTVYMYPGDSTEFGDLFDSEDEAFEGEVPTATAPLASTVVTTEGTFEFGFVSAGDYMVALRCDDLVDDNIQFDGLVIPSPEGQSTFITVTSGNTSEANF</sequence>
<dbReference type="OrthoDB" id="7062064at2"/>
<proteinExistence type="predicted"/>
<dbReference type="RefSeq" id="WP_040136030.1">
    <property type="nucleotide sequence ID" value="NZ_CP009889.1"/>
</dbReference>